<gene>
    <name evidence="3" type="ORF">GCM10022242_05300</name>
</gene>
<proteinExistence type="predicted"/>
<comment type="caution">
    <text evidence="3">The sequence shown here is derived from an EMBL/GenBank/DDBJ whole genome shotgun (WGS) entry which is preliminary data.</text>
</comment>
<feature type="domain" description="Mce/MlaD" evidence="1">
    <location>
        <begin position="40"/>
        <end position="115"/>
    </location>
</feature>
<dbReference type="InterPro" id="IPR052336">
    <property type="entry name" value="MlaD_Phospholipid_Transporter"/>
</dbReference>
<dbReference type="PANTHER" id="PTHR33371:SF18">
    <property type="entry name" value="MCE-FAMILY PROTEIN MCE3C"/>
    <property type="match status" value="1"/>
</dbReference>
<protein>
    <submittedName>
        <fullName evidence="3">MCE family protein</fullName>
    </submittedName>
</protein>
<evidence type="ECO:0000259" key="1">
    <source>
        <dbReference type="Pfam" id="PF02470"/>
    </source>
</evidence>
<dbReference type="PRINTS" id="PR01782">
    <property type="entry name" value="MCEVIRFACTOR"/>
</dbReference>
<accession>A0ABP7HYP3</accession>
<dbReference type="Proteomes" id="UP001501821">
    <property type="component" value="Unassembled WGS sequence"/>
</dbReference>
<sequence length="324" mass="34595">MIAPTRNARTIGIVTILCCALLLTVSFRLSTLQDLFSGGGQTLHAQFTDAAGISPGDPVRIAGIAVGTVDAVHVQRDHALVDITVDTDVPLGDRTTATLNLDTLLGQSSLVLRPGGEGELADGTTIPLDRTTTPFGVTDALLEAGKVLAPIDTKQLTHAIRTVSAAIDPAAPEVRTAATGLTALSRVVTRREGEVRALFRQTSQIAGTLADRSRDISTLIDNSDLIFSTLATRERMIRSLVRSTGDLAGTIDAVIRENSGHLTPALRDLHSVLGVLRDNQDDLDESLRLLAPYLRYFVNLTGNGRWFDGTFAGLVPVDLRGYLR</sequence>
<feature type="domain" description="Mammalian cell entry C-terminal" evidence="2">
    <location>
        <begin position="119"/>
        <end position="293"/>
    </location>
</feature>
<name>A0ABP7HYP3_9ACTN</name>
<reference evidence="4" key="1">
    <citation type="journal article" date="2019" name="Int. J. Syst. Evol. Microbiol.">
        <title>The Global Catalogue of Microorganisms (GCM) 10K type strain sequencing project: providing services to taxonomists for standard genome sequencing and annotation.</title>
        <authorList>
            <consortium name="The Broad Institute Genomics Platform"/>
            <consortium name="The Broad Institute Genome Sequencing Center for Infectious Disease"/>
            <person name="Wu L."/>
            <person name="Ma J."/>
        </authorList>
    </citation>
    <scope>NUCLEOTIDE SEQUENCE [LARGE SCALE GENOMIC DNA]</scope>
    <source>
        <strain evidence="4">JCM 16953</strain>
    </source>
</reference>
<dbReference type="PANTHER" id="PTHR33371">
    <property type="entry name" value="INTERMEMBRANE PHOSPHOLIPID TRANSPORT SYSTEM BINDING PROTEIN MLAD-RELATED"/>
    <property type="match status" value="1"/>
</dbReference>
<evidence type="ECO:0000313" key="3">
    <source>
        <dbReference type="EMBL" id="GAA3805016.1"/>
    </source>
</evidence>
<dbReference type="NCBIfam" id="TIGR00996">
    <property type="entry name" value="Mtu_fam_mce"/>
    <property type="match status" value="1"/>
</dbReference>
<dbReference type="Pfam" id="PF11887">
    <property type="entry name" value="Mce4_CUP1"/>
    <property type="match status" value="1"/>
</dbReference>
<dbReference type="InterPro" id="IPR024516">
    <property type="entry name" value="Mce_C"/>
</dbReference>
<dbReference type="RefSeq" id="WP_344772238.1">
    <property type="nucleotide sequence ID" value="NZ_BAABAH010000001.1"/>
</dbReference>
<dbReference type="InterPro" id="IPR003399">
    <property type="entry name" value="Mce/MlaD"/>
</dbReference>
<dbReference type="InterPro" id="IPR005693">
    <property type="entry name" value="Mce"/>
</dbReference>
<keyword evidence="4" id="KW-1185">Reference proteome</keyword>
<evidence type="ECO:0000259" key="2">
    <source>
        <dbReference type="Pfam" id="PF11887"/>
    </source>
</evidence>
<dbReference type="Pfam" id="PF02470">
    <property type="entry name" value="MlaD"/>
    <property type="match status" value="1"/>
</dbReference>
<organism evidence="3 4">
    <name type="scientific">Nocardioides panacisoli</name>
    <dbReference type="NCBI Taxonomy" id="627624"/>
    <lineage>
        <taxon>Bacteria</taxon>
        <taxon>Bacillati</taxon>
        <taxon>Actinomycetota</taxon>
        <taxon>Actinomycetes</taxon>
        <taxon>Propionibacteriales</taxon>
        <taxon>Nocardioidaceae</taxon>
        <taxon>Nocardioides</taxon>
    </lineage>
</organism>
<dbReference type="EMBL" id="BAABAH010000001">
    <property type="protein sequence ID" value="GAA3805016.1"/>
    <property type="molecule type" value="Genomic_DNA"/>
</dbReference>
<evidence type="ECO:0000313" key="4">
    <source>
        <dbReference type="Proteomes" id="UP001501821"/>
    </source>
</evidence>